<dbReference type="Proteomes" id="UP000199032">
    <property type="component" value="Unassembled WGS sequence"/>
</dbReference>
<gene>
    <name evidence="3" type="ORF">COMA1_40016</name>
</gene>
<dbReference type="CDD" id="cd22231">
    <property type="entry name" value="RHH_NikR_HicB-like"/>
    <property type="match status" value="1"/>
</dbReference>
<dbReference type="GO" id="GO:0006355">
    <property type="term" value="P:regulation of DNA-templated transcription"/>
    <property type="evidence" value="ECO:0007669"/>
    <property type="project" value="InterPro"/>
</dbReference>
<evidence type="ECO:0000313" key="3">
    <source>
        <dbReference type="EMBL" id="CUS37360.1"/>
    </source>
</evidence>
<dbReference type="InterPro" id="IPR010985">
    <property type="entry name" value="Ribbon_hlx_hlx"/>
</dbReference>
<dbReference type="Gene3D" id="6.10.10.120">
    <property type="entry name" value="Antitoxin ParD1-like"/>
    <property type="match status" value="1"/>
</dbReference>
<dbReference type="PANTHER" id="PTHR36582">
    <property type="entry name" value="ANTITOXIN PARD"/>
    <property type="match status" value="1"/>
</dbReference>
<dbReference type="RefSeq" id="WP_090749846.1">
    <property type="nucleotide sequence ID" value="NZ_CZQA01000010.1"/>
</dbReference>
<dbReference type="NCBIfam" id="TIGR02606">
    <property type="entry name" value="antidote_CC2985"/>
    <property type="match status" value="1"/>
</dbReference>
<reference evidence="3 4" key="1">
    <citation type="submission" date="2015-10" db="EMBL/GenBank/DDBJ databases">
        <authorList>
            <person name="Gilbert D.G."/>
        </authorList>
    </citation>
    <scope>NUCLEOTIDE SEQUENCE [LARGE SCALE GENOMIC DNA]</scope>
    <source>
        <strain evidence="3">COMA1</strain>
    </source>
</reference>
<protein>
    <recommendedName>
        <fullName evidence="5">Type II toxin-antitoxin system ParD family antitoxin</fullName>
    </recommendedName>
</protein>
<name>A0A0S4LL89_9BACT</name>
<sequence length="82" mass="8884">MNVNLTPQLERLVKQKVTAGLYNNASEVVREALRLMAVRDEVTNGFAQLHAGKTVPLNMAAAKRMAKANAKKGRVVNPLVTG</sequence>
<dbReference type="STRING" id="1742972.COMA1_40016"/>
<dbReference type="InterPro" id="IPR038296">
    <property type="entry name" value="ParD_sf"/>
</dbReference>
<dbReference type="EMBL" id="CZQA01000010">
    <property type="protein sequence ID" value="CUS37360.1"/>
    <property type="molecule type" value="Genomic_DNA"/>
</dbReference>
<keyword evidence="4" id="KW-1185">Reference proteome</keyword>
<evidence type="ECO:0000313" key="4">
    <source>
        <dbReference type="Proteomes" id="UP000199032"/>
    </source>
</evidence>
<dbReference type="PANTHER" id="PTHR36582:SF2">
    <property type="entry name" value="ANTITOXIN PARD"/>
    <property type="match status" value="1"/>
</dbReference>
<dbReference type="AlphaFoldDB" id="A0A0S4LL89"/>
<evidence type="ECO:0000256" key="2">
    <source>
        <dbReference type="ARBA" id="ARBA00022649"/>
    </source>
</evidence>
<proteinExistence type="inferred from homology"/>
<dbReference type="InterPro" id="IPR022789">
    <property type="entry name" value="ParD"/>
</dbReference>
<accession>A0A0S4LL89</accession>
<evidence type="ECO:0000256" key="1">
    <source>
        <dbReference type="ARBA" id="ARBA00008580"/>
    </source>
</evidence>
<dbReference type="Pfam" id="PF03693">
    <property type="entry name" value="ParD_antitoxin"/>
    <property type="match status" value="1"/>
</dbReference>
<organism evidence="3 4">
    <name type="scientific">Candidatus Nitrospira nitrosa</name>
    <dbReference type="NCBI Taxonomy" id="1742972"/>
    <lineage>
        <taxon>Bacteria</taxon>
        <taxon>Pseudomonadati</taxon>
        <taxon>Nitrospirota</taxon>
        <taxon>Nitrospiria</taxon>
        <taxon>Nitrospirales</taxon>
        <taxon>Nitrospiraceae</taxon>
        <taxon>Nitrospira</taxon>
    </lineage>
</organism>
<evidence type="ECO:0008006" key="5">
    <source>
        <dbReference type="Google" id="ProtNLM"/>
    </source>
</evidence>
<dbReference type="OrthoDB" id="9815501at2"/>
<dbReference type="SUPFAM" id="SSF47598">
    <property type="entry name" value="Ribbon-helix-helix"/>
    <property type="match status" value="1"/>
</dbReference>
<keyword evidence="2" id="KW-1277">Toxin-antitoxin system</keyword>
<comment type="similarity">
    <text evidence="1">Belongs to the ParD antitoxin family.</text>
</comment>